<dbReference type="Pfam" id="PF03486">
    <property type="entry name" value="HI0933_like"/>
    <property type="match status" value="1"/>
</dbReference>
<evidence type="ECO:0000256" key="3">
    <source>
        <dbReference type="ARBA" id="ARBA00022827"/>
    </source>
</evidence>
<dbReference type="SUPFAM" id="SSF51905">
    <property type="entry name" value="FAD/NAD(P)-binding domain"/>
    <property type="match status" value="1"/>
</dbReference>
<evidence type="ECO:0000313" key="7">
    <source>
        <dbReference type="Proteomes" id="UP000469011"/>
    </source>
</evidence>
<dbReference type="PANTHER" id="PTHR42887">
    <property type="entry name" value="OS12G0638800 PROTEIN"/>
    <property type="match status" value="1"/>
</dbReference>
<dbReference type="PRINTS" id="PR00368">
    <property type="entry name" value="FADPNR"/>
</dbReference>
<dbReference type="NCBIfam" id="TIGR00275">
    <property type="entry name" value="aminoacetone oxidase family FAD-binding enzyme"/>
    <property type="match status" value="1"/>
</dbReference>
<evidence type="ECO:0000259" key="4">
    <source>
        <dbReference type="Pfam" id="PF03486"/>
    </source>
</evidence>
<dbReference type="InterPro" id="IPR055178">
    <property type="entry name" value="RsdA/BaiN/AoA(So)-like_dom"/>
</dbReference>
<comment type="cofactor">
    <cofactor evidence="1">
        <name>FAD</name>
        <dbReference type="ChEBI" id="CHEBI:57692"/>
    </cofactor>
</comment>
<feature type="domain" description="RsdA/BaiN/AoA(So)-like Rossmann fold-like" evidence="4">
    <location>
        <begin position="4"/>
        <end position="382"/>
    </location>
</feature>
<dbReference type="Gene3D" id="3.50.50.60">
    <property type="entry name" value="FAD/NAD(P)-binding domain"/>
    <property type="match status" value="1"/>
</dbReference>
<dbReference type="PANTHER" id="PTHR42887:SF2">
    <property type="entry name" value="OS12G0638800 PROTEIN"/>
    <property type="match status" value="1"/>
</dbReference>
<keyword evidence="7" id="KW-1185">Reference proteome</keyword>
<dbReference type="InterPro" id="IPR004792">
    <property type="entry name" value="BaiN-like"/>
</dbReference>
<evidence type="ECO:0000256" key="2">
    <source>
        <dbReference type="ARBA" id="ARBA00022630"/>
    </source>
</evidence>
<sequence length="396" mass="41329">MTYDAIILGAGGAGLLAAATAGQADARVLVVDHASEAGKKILISGGGRCNFTNLGTEPKCFLSENPHFVKSALKRYSQFDFLALVEAHGIAFHEKTLGQLFCDGSARQIVDMLLAECRRGGVEIRLSAQIGEIGHRDGRFTVGGDSAPNLVVATGGPSIPKMGATGRAYAIAEQFGLSVVTPRPALVPLTLGGEERLFKEISGVACPVVAKVRDVAFAEAALFTHKGLSGPAILQISSYWSPGETIALTVLTDATDHLRAAKRRMPRAHLKAALAEHLPNRLAEALAARIGLTAELGNLSDKALDAAAETLTRLTFRPTGTEGYAKAEVTAGGIDTAELSSKTMEARKVPGLYAIGEAVDVTGWLGGYNFQWAWSSGVAAGRAIGVAKSGRLGLSV</sequence>
<dbReference type="InterPro" id="IPR023166">
    <property type="entry name" value="BaiN-like_dom_sf"/>
</dbReference>
<evidence type="ECO:0000313" key="6">
    <source>
        <dbReference type="EMBL" id="NDW05756.1"/>
    </source>
</evidence>
<keyword evidence="3" id="KW-0274">FAD</keyword>
<organism evidence="6 7">
    <name type="scientific">Jiella pacifica</name>
    <dbReference type="NCBI Taxonomy" id="2696469"/>
    <lineage>
        <taxon>Bacteria</taxon>
        <taxon>Pseudomonadati</taxon>
        <taxon>Pseudomonadota</taxon>
        <taxon>Alphaproteobacteria</taxon>
        <taxon>Hyphomicrobiales</taxon>
        <taxon>Aurantimonadaceae</taxon>
        <taxon>Jiella</taxon>
    </lineage>
</organism>
<dbReference type="Gene3D" id="1.10.8.260">
    <property type="entry name" value="HI0933 insert domain-like"/>
    <property type="match status" value="1"/>
</dbReference>
<dbReference type="Proteomes" id="UP000469011">
    <property type="component" value="Unassembled WGS sequence"/>
</dbReference>
<dbReference type="InterPro" id="IPR036188">
    <property type="entry name" value="FAD/NAD-bd_sf"/>
</dbReference>
<dbReference type="PRINTS" id="PR00411">
    <property type="entry name" value="PNDRDTASEI"/>
</dbReference>
<comment type="caution">
    <text evidence="6">The sequence shown here is derived from an EMBL/GenBank/DDBJ whole genome shotgun (WGS) entry which is preliminary data.</text>
</comment>
<accession>A0A6N9T6R2</accession>
<reference evidence="6 7" key="1">
    <citation type="submission" date="2020-01" db="EMBL/GenBank/DDBJ databases">
        <title>Jiella pacifica sp. nov.</title>
        <authorList>
            <person name="Xue Z."/>
            <person name="Zhu S."/>
            <person name="Chen J."/>
            <person name="Yang J."/>
        </authorList>
    </citation>
    <scope>NUCLEOTIDE SEQUENCE [LARGE SCALE GENOMIC DNA]</scope>
    <source>
        <strain evidence="6 7">40Bstr34</strain>
    </source>
</reference>
<protein>
    <submittedName>
        <fullName evidence="6">Aminoacetone oxidase family FAD-binding enzyme</fullName>
    </submittedName>
</protein>
<evidence type="ECO:0000259" key="5">
    <source>
        <dbReference type="Pfam" id="PF22780"/>
    </source>
</evidence>
<keyword evidence="2" id="KW-0285">Flavoprotein</keyword>
<dbReference type="Pfam" id="PF22780">
    <property type="entry name" value="HI0933_like_1st"/>
    <property type="match status" value="1"/>
</dbReference>
<gene>
    <name evidence="6" type="ORF">GTK09_15125</name>
</gene>
<name>A0A6N9T6R2_9HYPH</name>
<dbReference type="InterPro" id="IPR057661">
    <property type="entry name" value="RsdA/BaiN/AoA(So)_Rossmann"/>
</dbReference>
<dbReference type="AlphaFoldDB" id="A0A6N9T6R2"/>
<dbReference type="SUPFAM" id="SSF160996">
    <property type="entry name" value="HI0933 insert domain-like"/>
    <property type="match status" value="1"/>
</dbReference>
<dbReference type="EMBL" id="JAAAMG010000012">
    <property type="protein sequence ID" value="NDW05756.1"/>
    <property type="molecule type" value="Genomic_DNA"/>
</dbReference>
<evidence type="ECO:0000256" key="1">
    <source>
        <dbReference type="ARBA" id="ARBA00001974"/>
    </source>
</evidence>
<proteinExistence type="predicted"/>
<feature type="domain" description="RsdA/BaiN/AoA(So)-like insert" evidence="5">
    <location>
        <begin position="183"/>
        <end position="329"/>
    </location>
</feature>
<dbReference type="RefSeq" id="WP_163464012.1">
    <property type="nucleotide sequence ID" value="NZ_JAAAMG010000012.1"/>
</dbReference>
<dbReference type="Gene3D" id="2.40.30.10">
    <property type="entry name" value="Translation factors"/>
    <property type="match status" value="1"/>
</dbReference>